<accession>X0V9X9</accession>
<protein>
    <submittedName>
        <fullName evidence="1">Uncharacterized protein</fullName>
    </submittedName>
</protein>
<proteinExistence type="predicted"/>
<evidence type="ECO:0000313" key="1">
    <source>
        <dbReference type="EMBL" id="GAG15005.1"/>
    </source>
</evidence>
<comment type="caution">
    <text evidence="1">The sequence shown here is derived from an EMBL/GenBank/DDBJ whole genome shotgun (WGS) entry which is preliminary data.</text>
</comment>
<dbReference type="EMBL" id="BARS01037712">
    <property type="protein sequence ID" value="GAG15005.1"/>
    <property type="molecule type" value="Genomic_DNA"/>
</dbReference>
<reference evidence="1" key="1">
    <citation type="journal article" date="2014" name="Front. Microbiol.">
        <title>High frequency of phylogenetically diverse reductive dehalogenase-homologous genes in deep subseafloor sedimentary metagenomes.</title>
        <authorList>
            <person name="Kawai M."/>
            <person name="Futagami T."/>
            <person name="Toyoda A."/>
            <person name="Takaki Y."/>
            <person name="Nishi S."/>
            <person name="Hori S."/>
            <person name="Arai W."/>
            <person name="Tsubouchi T."/>
            <person name="Morono Y."/>
            <person name="Uchiyama I."/>
            <person name="Ito T."/>
            <person name="Fujiyama A."/>
            <person name="Inagaki F."/>
            <person name="Takami H."/>
        </authorList>
    </citation>
    <scope>NUCLEOTIDE SEQUENCE</scope>
    <source>
        <strain evidence="1">Expedition CK06-06</strain>
    </source>
</reference>
<gene>
    <name evidence="1" type="ORF">S01H1_57788</name>
</gene>
<name>X0V9X9_9ZZZZ</name>
<organism evidence="1">
    <name type="scientific">marine sediment metagenome</name>
    <dbReference type="NCBI Taxonomy" id="412755"/>
    <lineage>
        <taxon>unclassified sequences</taxon>
        <taxon>metagenomes</taxon>
        <taxon>ecological metagenomes</taxon>
    </lineage>
</organism>
<dbReference type="AlphaFoldDB" id="X0V9X9"/>
<sequence>MAFCARYLLEHLAEVEHECEMRGQTLVTLTLADLKSLVVILRDVDKRNGNRADDALSGQP</sequence>